<reference evidence="1 2" key="1">
    <citation type="journal article" date="2024" name="Genome Biol. Evol.">
        <title>Chromosome-level genome assembly of the viviparous eelpout Zoarces viviparus.</title>
        <authorList>
            <person name="Fuhrmann N."/>
            <person name="Brasseur M.V."/>
            <person name="Bakowski C.E."/>
            <person name="Podsiadlowski L."/>
            <person name="Prost S."/>
            <person name="Krehenwinkel H."/>
            <person name="Mayer C."/>
        </authorList>
    </citation>
    <scope>NUCLEOTIDE SEQUENCE [LARGE SCALE GENOMIC DNA]</scope>
    <source>
        <strain evidence="1">NO-MEL_2022_Ind0_liver</strain>
    </source>
</reference>
<accession>A0AAW1G8Z2</accession>
<evidence type="ECO:0000313" key="2">
    <source>
        <dbReference type="Proteomes" id="UP001488805"/>
    </source>
</evidence>
<sequence length="104" mass="11209">MEKGHSDDSANSLIMLRLASNGTRCAGVSGSALVTALLSGEQRACQRGLNQCCFSRGLELAGPLGQEHPTHLTNTSLYGVINHLAPDSSSVERSHLGWRRWLLH</sequence>
<name>A0AAW1G8Z2_ZOAVI</name>
<gene>
    <name evidence="1" type="ORF">VZT92_000276</name>
</gene>
<protein>
    <submittedName>
        <fullName evidence="1">Uncharacterized protein</fullName>
    </submittedName>
</protein>
<comment type="caution">
    <text evidence="1">The sequence shown here is derived from an EMBL/GenBank/DDBJ whole genome shotgun (WGS) entry which is preliminary data.</text>
</comment>
<dbReference type="Proteomes" id="UP001488805">
    <property type="component" value="Unassembled WGS sequence"/>
</dbReference>
<proteinExistence type="predicted"/>
<dbReference type="EMBL" id="JBCEZU010000001">
    <property type="protein sequence ID" value="KAK9542411.1"/>
    <property type="molecule type" value="Genomic_DNA"/>
</dbReference>
<dbReference type="AlphaFoldDB" id="A0AAW1G8Z2"/>
<evidence type="ECO:0000313" key="1">
    <source>
        <dbReference type="EMBL" id="KAK9542411.1"/>
    </source>
</evidence>
<organism evidence="1 2">
    <name type="scientific">Zoarces viviparus</name>
    <name type="common">Viviparous eelpout</name>
    <name type="synonym">Blennius viviparus</name>
    <dbReference type="NCBI Taxonomy" id="48416"/>
    <lineage>
        <taxon>Eukaryota</taxon>
        <taxon>Metazoa</taxon>
        <taxon>Chordata</taxon>
        <taxon>Craniata</taxon>
        <taxon>Vertebrata</taxon>
        <taxon>Euteleostomi</taxon>
        <taxon>Actinopterygii</taxon>
        <taxon>Neopterygii</taxon>
        <taxon>Teleostei</taxon>
        <taxon>Neoteleostei</taxon>
        <taxon>Acanthomorphata</taxon>
        <taxon>Eupercaria</taxon>
        <taxon>Perciformes</taxon>
        <taxon>Cottioidei</taxon>
        <taxon>Zoarcales</taxon>
        <taxon>Zoarcidae</taxon>
        <taxon>Zoarcinae</taxon>
        <taxon>Zoarces</taxon>
    </lineage>
</organism>
<keyword evidence="2" id="KW-1185">Reference proteome</keyword>